<dbReference type="OrthoDB" id="7548151at2759"/>
<comment type="subcellular location">
    <subcellularLocation>
        <location evidence="1">Cell membrane</location>
        <topology evidence="1">Multi-pass membrane protein</topology>
    </subcellularLocation>
</comment>
<keyword evidence="7 10" id="KW-0472">Membrane</keyword>
<evidence type="ECO:0000256" key="3">
    <source>
        <dbReference type="ARBA" id="ARBA00022606"/>
    </source>
</evidence>
<dbReference type="Proteomes" id="UP001151699">
    <property type="component" value="Chromosome C"/>
</dbReference>
<keyword evidence="5" id="KW-0552">Olfaction</keyword>
<proteinExistence type="predicted"/>
<evidence type="ECO:0000256" key="9">
    <source>
        <dbReference type="ARBA" id="ARBA00023224"/>
    </source>
</evidence>
<evidence type="ECO:0000256" key="2">
    <source>
        <dbReference type="ARBA" id="ARBA00022475"/>
    </source>
</evidence>
<dbReference type="Pfam" id="PF02949">
    <property type="entry name" value="7tm_6"/>
    <property type="match status" value="2"/>
</dbReference>
<protein>
    <recommendedName>
        <fullName evidence="13">Odorant receptor</fullName>
    </recommendedName>
</protein>
<reference evidence="11" key="1">
    <citation type="submission" date="2022-07" db="EMBL/GenBank/DDBJ databases">
        <authorList>
            <person name="Trinca V."/>
            <person name="Uliana J.V.C."/>
            <person name="Torres T.T."/>
            <person name="Ward R.J."/>
            <person name="Monesi N."/>
        </authorList>
    </citation>
    <scope>NUCLEOTIDE SEQUENCE</scope>
    <source>
        <strain evidence="11">HSMRA1968</strain>
        <tissue evidence="11">Whole embryos</tissue>
    </source>
</reference>
<evidence type="ECO:0000256" key="4">
    <source>
        <dbReference type="ARBA" id="ARBA00022692"/>
    </source>
</evidence>
<feature type="transmembrane region" description="Helical" evidence="10">
    <location>
        <begin position="135"/>
        <end position="155"/>
    </location>
</feature>
<feature type="transmembrane region" description="Helical" evidence="10">
    <location>
        <begin position="79"/>
        <end position="96"/>
    </location>
</feature>
<evidence type="ECO:0000256" key="7">
    <source>
        <dbReference type="ARBA" id="ARBA00023136"/>
    </source>
</evidence>
<dbReference type="GO" id="GO:0004984">
    <property type="term" value="F:olfactory receptor activity"/>
    <property type="evidence" value="ECO:0007669"/>
    <property type="project" value="InterPro"/>
</dbReference>
<keyword evidence="4 10" id="KW-0812">Transmembrane</keyword>
<dbReference type="PANTHER" id="PTHR21137">
    <property type="entry name" value="ODORANT RECEPTOR"/>
    <property type="match status" value="1"/>
</dbReference>
<feature type="transmembrane region" description="Helical" evidence="10">
    <location>
        <begin position="205"/>
        <end position="224"/>
    </location>
</feature>
<keyword evidence="8" id="KW-0675">Receptor</keyword>
<evidence type="ECO:0000256" key="1">
    <source>
        <dbReference type="ARBA" id="ARBA00004651"/>
    </source>
</evidence>
<dbReference type="InterPro" id="IPR004117">
    <property type="entry name" value="7tm6_olfct_rcpt"/>
</dbReference>
<keyword evidence="3" id="KW-0716">Sensory transduction</keyword>
<name>A0A9Q0RXD0_9DIPT</name>
<keyword evidence="2" id="KW-1003">Cell membrane</keyword>
<gene>
    <name evidence="11" type="ORF">Bhyg_14614</name>
</gene>
<dbReference type="GO" id="GO:0005886">
    <property type="term" value="C:plasma membrane"/>
    <property type="evidence" value="ECO:0007669"/>
    <property type="project" value="UniProtKB-SubCell"/>
</dbReference>
<dbReference type="EMBL" id="WJQU01000004">
    <property type="protein sequence ID" value="KAJ6636027.1"/>
    <property type="molecule type" value="Genomic_DNA"/>
</dbReference>
<dbReference type="GO" id="GO:0005549">
    <property type="term" value="F:odorant binding"/>
    <property type="evidence" value="ECO:0007669"/>
    <property type="project" value="InterPro"/>
</dbReference>
<accession>A0A9Q0RXD0</accession>
<evidence type="ECO:0000256" key="8">
    <source>
        <dbReference type="ARBA" id="ARBA00023170"/>
    </source>
</evidence>
<feature type="transmembrane region" description="Helical" evidence="10">
    <location>
        <begin position="46"/>
        <end position="67"/>
    </location>
</feature>
<evidence type="ECO:0000256" key="6">
    <source>
        <dbReference type="ARBA" id="ARBA00022989"/>
    </source>
</evidence>
<keyword evidence="12" id="KW-1185">Reference proteome</keyword>
<evidence type="ECO:0000313" key="12">
    <source>
        <dbReference type="Proteomes" id="UP001151699"/>
    </source>
</evidence>
<keyword evidence="9" id="KW-0807">Transducer</keyword>
<evidence type="ECO:0000256" key="5">
    <source>
        <dbReference type="ARBA" id="ARBA00022725"/>
    </source>
</evidence>
<dbReference type="PANTHER" id="PTHR21137:SF35">
    <property type="entry name" value="ODORANT RECEPTOR 19A-RELATED"/>
    <property type="match status" value="1"/>
</dbReference>
<evidence type="ECO:0000256" key="10">
    <source>
        <dbReference type="SAM" id="Phobius"/>
    </source>
</evidence>
<comment type="caution">
    <text evidence="11">The sequence shown here is derived from an EMBL/GenBank/DDBJ whole genome shotgun (WGS) entry which is preliminary data.</text>
</comment>
<evidence type="ECO:0000313" key="11">
    <source>
        <dbReference type="EMBL" id="KAJ6636027.1"/>
    </source>
</evidence>
<evidence type="ECO:0008006" key="13">
    <source>
        <dbReference type="Google" id="ProtNLM"/>
    </source>
</evidence>
<keyword evidence="6 10" id="KW-1133">Transmembrane helix</keyword>
<dbReference type="AlphaFoldDB" id="A0A9Q0RXD0"/>
<sequence length="305" mass="34332">MFRYYTGLVKDLLASSEPLDCFKLQFKALQIIGVIRASSTNVFLRFLPIIPTLLVIKLWVTSAIYLISDDVSLEDKLQGSFTANTSLLCVFKMYYVHKHQKHLINFVKTLKSTINDLNEEETNRILKKEAIYPTAAGYLTLQLAIILSVSTYTLFPVGKNNENKPLPVFAWYPHYMNDGTPYKVTYFLQAMSIFTAGSLWEITNYAGFIAQVAILGVIVSTLFVQSWMSEQICAASLGLLNKAVESNFVDMDARTTKALLVFMTGLSNTTYIEVGTILKVRVNLKMFVTIIDFAYKCLALLKTAV</sequence>
<organism evidence="11 12">
    <name type="scientific">Pseudolycoriella hygida</name>
    <dbReference type="NCBI Taxonomy" id="35572"/>
    <lineage>
        <taxon>Eukaryota</taxon>
        <taxon>Metazoa</taxon>
        <taxon>Ecdysozoa</taxon>
        <taxon>Arthropoda</taxon>
        <taxon>Hexapoda</taxon>
        <taxon>Insecta</taxon>
        <taxon>Pterygota</taxon>
        <taxon>Neoptera</taxon>
        <taxon>Endopterygota</taxon>
        <taxon>Diptera</taxon>
        <taxon>Nematocera</taxon>
        <taxon>Sciaroidea</taxon>
        <taxon>Sciaridae</taxon>
        <taxon>Pseudolycoriella</taxon>
    </lineage>
</organism>
<dbReference type="GO" id="GO:0007165">
    <property type="term" value="P:signal transduction"/>
    <property type="evidence" value="ECO:0007669"/>
    <property type="project" value="UniProtKB-KW"/>
</dbReference>